<keyword evidence="2" id="KW-1185">Reference proteome</keyword>
<comment type="caution">
    <text evidence="1">The sequence shown here is derived from an EMBL/GenBank/DDBJ whole genome shotgun (WGS) entry which is preliminary data.</text>
</comment>
<dbReference type="InParanoid" id="A0A1D3D432"/>
<protein>
    <submittedName>
        <fullName evidence="1">Uncharacterized protein</fullName>
    </submittedName>
</protein>
<accession>A0A1D3D432</accession>
<gene>
    <name evidence="1" type="ORF">cyc_08941</name>
</gene>
<dbReference type="EMBL" id="JROU02000824">
    <property type="protein sequence ID" value="OEH78195.1"/>
    <property type="molecule type" value="Genomic_DNA"/>
</dbReference>
<evidence type="ECO:0000313" key="1">
    <source>
        <dbReference type="EMBL" id="OEH78195.1"/>
    </source>
</evidence>
<evidence type="ECO:0000313" key="2">
    <source>
        <dbReference type="Proteomes" id="UP000095192"/>
    </source>
</evidence>
<dbReference type="AlphaFoldDB" id="A0A1D3D432"/>
<organism evidence="1 2">
    <name type="scientific">Cyclospora cayetanensis</name>
    <dbReference type="NCBI Taxonomy" id="88456"/>
    <lineage>
        <taxon>Eukaryota</taxon>
        <taxon>Sar</taxon>
        <taxon>Alveolata</taxon>
        <taxon>Apicomplexa</taxon>
        <taxon>Conoidasida</taxon>
        <taxon>Coccidia</taxon>
        <taxon>Eucoccidiorida</taxon>
        <taxon>Eimeriorina</taxon>
        <taxon>Eimeriidae</taxon>
        <taxon>Cyclospora</taxon>
    </lineage>
</organism>
<sequence length="138" mass="15581">MRGLGRGETGEGRKEGVVQVLVGMQKRWTYSGNGELISTCTNSLRQNFSYEKNQRHCQQDCMHGGDKSIQEKRQCLHGKRVGNQQCDEELMTSREQLMNLARSESAKRQMQKARRLAYIASSTHTHPPILTTVPMATG</sequence>
<dbReference type="VEuPathDB" id="ToxoDB:cyc_08941"/>
<name>A0A1D3D432_9EIME</name>
<reference evidence="1 2" key="1">
    <citation type="journal article" date="2016" name="BMC Genomics">
        <title>Comparative genomics reveals Cyclospora cayetanensis possesses coccidia-like metabolism and invasion components but unique surface antigens.</title>
        <authorList>
            <person name="Liu S."/>
            <person name="Wang L."/>
            <person name="Zheng H."/>
            <person name="Xu Z."/>
            <person name="Roellig D.M."/>
            <person name="Li N."/>
            <person name="Frace M.A."/>
            <person name="Tang K."/>
            <person name="Arrowood M.J."/>
            <person name="Moss D.M."/>
            <person name="Zhang L."/>
            <person name="Feng Y."/>
            <person name="Xiao L."/>
        </authorList>
    </citation>
    <scope>NUCLEOTIDE SEQUENCE [LARGE SCALE GENOMIC DNA]</scope>
    <source>
        <strain evidence="1 2">CHN_HEN01</strain>
    </source>
</reference>
<dbReference type="Proteomes" id="UP000095192">
    <property type="component" value="Unassembled WGS sequence"/>
</dbReference>
<proteinExistence type="predicted"/>